<organism evidence="1 2">
    <name type="scientific">Dermacentor silvarum</name>
    <name type="common">Tick</name>
    <dbReference type="NCBI Taxonomy" id="543639"/>
    <lineage>
        <taxon>Eukaryota</taxon>
        <taxon>Metazoa</taxon>
        <taxon>Ecdysozoa</taxon>
        <taxon>Arthropoda</taxon>
        <taxon>Chelicerata</taxon>
        <taxon>Arachnida</taxon>
        <taxon>Acari</taxon>
        <taxon>Parasitiformes</taxon>
        <taxon>Ixodida</taxon>
        <taxon>Ixodoidea</taxon>
        <taxon>Ixodidae</taxon>
        <taxon>Rhipicephalinae</taxon>
        <taxon>Dermacentor</taxon>
    </lineage>
</organism>
<name>A0ACB8D868_DERSI</name>
<dbReference type="Proteomes" id="UP000821865">
    <property type="component" value="Chromosome 3"/>
</dbReference>
<evidence type="ECO:0000313" key="2">
    <source>
        <dbReference type="Proteomes" id="UP000821865"/>
    </source>
</evidence>
<reference evidence="1" key="1">
    <citation type="submission" date="2020-05" db="EMBL/GenBank/DDBJ databases">
        <title>Large-scale comparative analyses of tick genomes elucidate their genetic diversity and vector capacities.</title>
        <authorList>
            <person name="Jia N."/>
            <person name="Wang J."/>
            <person name="Shi W."/>
            <person name="Du L."/>
            <person name="Sun Y."/>
            <person name="Zhan W."/>
            <person name="Jiang J."/>
            <person name="Wang Q."/>
            <person name="Zhang B."/>
            <person name="Ji P."/>
            <person name="Sakyi L.B."/>
            <person name="Cui X."/>
            <person name="Yuan T."/>
            <person name="Jiang B."/>
            <person name="Yang W."/>
            <person name="Lam T.T.-Y."/>
            <person name="Chang Q."/>
            <person name="Ding S."/>
            <person name="Wang X."/>
            <person name="Zhu J."/>
            <person name="Ruan X."/>
            <person name="Zhao L."/>
            <person name="Wei J."/>
            <person name="Que T."/>
            <person name="Du C."/>
            <person name="Cheng J."/>
            <person name="Dai P."/>
            <person name="Han X."/>
            <person name="Huang E."/>
            <person name="Gao Y."/>
            <person name="Liu J."/>
            <person name="Shao H."/>
            <person name="Ye R."/>
            <person name="Li L."/>
            <person name="Wei W."/>
            <person name="Wang X."/>
            <person name="Wang C."/>
            <person name="Yang T."/>
            <person name="Huo Q."/>
            <person name="Li W."/>
            <person name="Guo W."/>
            <person name="Chen H."/>
            <person name="Zhou L."/>
            <person name="Ni X."/>
            <person name="Tian J."/>
            <person name="Zhou Y."/>
            <person name="Sheng Y."/>
            <person name="Liu T."/>
            <person name="Pan Y."/>
            <person name="Xia L."/>
            <person name="Li J."/>
            <person name="Zhao F."/>
            <person name="Cao W."/>
        </authorList>
    </citation>
    <scope>NUCLEOTIDE SEQUENCE</scope>
    <source>
        <strain evidence="1">Dsil-2018</strain>
    </source>
</reference>
<keyword evidence="2" id="KW-1185">Reference proteome</keyword>
<comment type="caution">
    <text evidence="1">The sequence shown here is derived from an EMBL/GenBank/DDBJ whole genome shotgun (WGS) entry which is preliminary data.</text>
</comment>
<sequence>MAQAGVFSPQRSGQSFKSPERSGKSPPSRAVKSPPGPNAKSPPEPGALAAPGGGVDGQPAFVYRAQRLAGAVSAVGVVGRALLHNRGNQMTRAKLISILAVPVVLLLLPLYFHNKVPSWCGYCMLLMAVYWATEALPLAVTAVLPIVLFPLTGLLTVEATTRNYFNNIGVVIFCSMVFTTALEVTNLDKRIALNTLRKIGTSYSKILLSLMSVTMFLSMWIPNTAATSIVSPIVLTVIDLIKSTSLATRKTRSKGFGVPAYSGISEDTLGRVRNLMLLSVAYASNIGGTGSLIGTPPNIILAGLMESHFPTAKEPSFVSWMVYNVPIMLALLMFAWLYMRKLLYETLEEGTKSTTSRDGEQQIMKEVIKRCDELGHITFSESVVTFLLTLMIMLTFTQKPHFIPGWSDALPHNKMIKSSVPMIVVMTMLFVVPRESNVLGQGELGIITWDEVSDHVNWGTILLICGGMTIADASTVY</sequence>
<proteinExistence type="predicted"/>
<evidence type="ECO:0000313" key="1">
    <source>
        <dbReference type="EMBL" id="KAH7960588.1"/>
    </source>
</evidence>
<accession>A0ACB8D868</accession>
<gene>
    <name evidence="1" type="ORF">HPB49_021366</name>
</gene>
<protein>
    <submittedName>
        <fullName evidence="1">Uncharacterized protein</fullName>
    </submittedName>
</protein>
<dbReference type="EMBL" id="CM023472">
    <property type="protein sequence ID" value="KAH7960588.1"/>
    <property type="molecule type" value="Genomic_DNA"/>
</dbReference>